<keyword evidence="2" id="KW-0240">DNA-directed RNA polymerase</keyword>
<evidence type="ECO:0000256" key="7">
    <source>
        <dbReference type="ARBA" id="ARBA00023125"/>
    </source>
</evidence>
<dbReference type="NCBIfam" id="TIGR02395">
    <property type="entry name" value="rpoN_sigma"/>
    <property type="match status" value="1"/>
</dbReference>
<feature type="domain" description="RNA polymerase sigma factor 54 DNA-binding" evidence="10">
    <location>
        <begin position="328"/>
        <end position="486"/>
    </location>
</feature>
<accession>A0A2X2LIE0</accession>
<feature type="domain" description="RNA polymerase sigma factor 54 core-binding" evidence="11">
    <location>
        <begin position="116"/>
        <end position="306"/>
    </location>
</feature>
<evidence type="ECO:0000256" key="4">
    <source>
        <dbReference type="ARBA" id="ARBA00022695"/>
    </source>
</evidence>
<keyword evidence="5" id="KW-0805">Transcription regulation</keyword>
<evidence type="ECO:0000256" key="5">
    <source>
        <dbReference type="ARBA" id="ARBA00023015"/>
    </source>
</evidence>
<dbReference type="GO" id="GO:0003677">
    <property type="term" value="F:DNA binding"/>
    <property type="evidence" value="ECO:0007669"/>
    <property type="project" value="UniProtKB-KW"/>
</dbReference>
<evidence type="ECO:0000256" key="9">
    <source>
        <dbReference type="SAM" id="MobiDB-lite"/>
    </source>
</evidence>
<evidence type="ECO:0000259" key="11">
    <source>
        <dbReference type="Pfam" id="PF04963"/>
    </source>
</evidence>
<dbReference type="GeneID" id="97179828"/>
<evidence type="ECO:0000256" key="6">
    <source>
        <dbReference type="ARBA" id="ARBA00023082"/>
    </source>
</evidence>
<dbReference type="PROSITE" id="PS00718">
    <property type="entry name" value="SIGMA54_2"/>
    <property type="match status" value="1"/>
</dbReference>
<evidence type="ECO:0000313" key="13">
    <source>
        <dbReference type="Proteomes" id="UP000251241"/>
    </source>
</evidence>
<feature type="region of interest" description="Disordered" evidence="9">
    <location>
        <begin position="41"/>
        <end position="73"/>
    </location>
</feature>
<dbReference type="GO" id="GO:0016779">
    <property type="term" value="F:nucleotidyltransferase activity"/>
    <property type="evidence" value="ECO:0007669"/>
    <property type="project" value="UniProtKB-KW"/>
</dbReference>
<feature type="compositionally biased region" description="Acidic residues" evidence="9">
    <location>
        <begin position="57"/>
        <end position="73"/>
    </location>
</feature>
<dbReference type="Pfam" id="PF00309">
    <property type="entry name" value="Sigma54_AID"/>
    <property type="match status" value="1"/>
</dbReference>
<keyword evidence="8" id="KW-0804">Transcription</keyword>
<dbReference type="PANTHER" id="PTHR32248:SF4">
    <property type="entry name" value="RNA POLYMERASE SIGMA-54 FACTOR"/>
    <property type="match status" value="1"/>
</dbReference>
<dbReference type="Pfam" id="PF04552">
    <property type="entry name" value="Sigma54_DBD"/>
    <property type="match status" value="1"/>
</dbReference>
<dbReference type="Gene3D" id="1.10.10.60">
    <property type="entry name" value="Homeodomain-like"/>
    <property type="match status" value="1"/>
</dbReference>
<dbReference type="PROSITE" id="PS50044">
    <property type="entry name" value="SIGMA54_3"/>
    <property type="match status" value="1"/>
</dbReference>
<dbReference type="PANTHER" id="PTHR32248">
    <property type="entry name" value="RNA POLYMERASE SIGMA-54 FACTOR"/>
    <property type="match status" value="1"/>
</dbReference>
<name>A0A2X2LIE0_SPHMU</name>
<comment type="similarity">
    <text evidence="1">Belongs to the sigma-54 factor family.</text>
</comment>
<reference evidence="12 13" key="1">
    <citation type="submission" date="2018-06" db="EMBL/GenBank/DDBJ databases">
        <authorList>
            <consortium name="Pathogen Informatics"/>
            <person name="Doyle S."/>
        </authorList>
    </citation>
    <scope>NUCLEOTIDE SEQUENCE [LARGE SCALE GENOMIC DNA]</scope>
    <source>
        <strain evidence="12 13">NCTC11343</strain>
    </source>
</reference>
<keyword evidence="7" id="KW-0238">DNA-binding</keyword>
<proteinExistence type="inferred from homology"/>
<dbReference type="InterPro" id="IPR000394">
    <property type="entry name" value="RNA_pol_sigma_54"/>
</dbReference>
<evidence type="ECO:0000313" key="12">
    <source>
        <dbReference type="EMBL" id="SPZ93019.1"/>
    </source>
</evidence>
<dbReference type="RefSeq" id="WP_112376123.1">
    <property type="nucleotide sequence ID" value="NZ_CP069793.1"/>
</dbReference>
<dbReference type="GO" id="GO:0001216">
    <property type="term" value="F:DNA-binding transcription activator activity"/>
    <property type="evidence" value="ECO:0007669"/>
    <property type="project" value="InterPro"/>
</dbReference>
<dbReference type="GO" id="GO:0016987">
    <property type="term" value="F:sigma factor activity"/>
    <property type="evidence" value="ECO:0007669"/>
    <property type="project" value="UniProtKB-KW"/>
</dbReference>
<dbReference type="AlphaFoldDB" id="A0A2X2LIE0"/>
<keyword evidence="3" id="KW-0808">Transferase</keyword>
<dbReference type="PRINTS" id="PR00045">
    <property type="entry name" value="SIGMA54FCT"/>
</dbReference>
<keyword evidence="6" id="KW-0731">Sigma factor</keyword>
<dbReference type="InterPro" id="IPR007046">
    <property type="entry name" value="RNA_pol_sigma_54_core-bd"/>
</dbReference>
<evidence type="ECO:0000256" key="8">
    <source>
        <dbReference type="ARBA" id="ARBA00023163"/>
    </source>
</evidence>
<evidence type="ECO:0000256" key="2">
    <source>
        <dbReference type="ARBA" id="ARBA00022478"/>
    </source>
</evidence>
<keyword evidence="4" id="KW-0548">Nucleotidyltransferase</keyword>
<dbReference type="InterPro" id="IPR007634">
    <property type="entry name" value="RNA_pol_sigma_54_DNA-bd"/>
</dbReference>
<evidence type="ECO:0000256" key="1">
    <source>
        <dbReference type="ARBA" id="ARBA00008798"/>
    </source>
</evidence>
<protein>
    <submittedName>
        <fullName evidence="12">RNA polymerase factor sigma-54</fullName>
    </submittedName>
</protein>
<dbReference type="Pfam" id="PF04963">
    <property type="entry name" value="Sigma54_CBD"/>
    <property type="match status" value="1"/>
</dbReference>
<sequence length="488" mass="56303">MLKQTLQQKLLQKLSPQQIQFIKLLQVPTVSLDARIKEELEENPALEDGSLTNMTDPIEEYPDKDPDDNFDNEDGFDSEDFSLEDYIQEDDFKDYGNGYDYGDDDDDRKEMPVAIQHSFYEQLQQQLDLLALDDKHFLIGQQIIGSLDDDGYLRRPIINLVDDLAFGQNVMTDEQEVLDMLKVIQDFEPAGIGARDLQECLLIQLQKKDTQNPTIKLAIKVVANYLEEFTKKHYDKLEKSLGVSSEDLKNVVNEILKLNPKPGDSGAVAGKQLHIIPDFHISNNDGTLHLTLNGRNAPELRISRDYQHMFEHYEKSDQKDKKMKEAVQFVKQKLDSAKWFIDAIKQRQQTLLKTMNAIMEYQYDYFLTGDDRKLKPMILKDIADKIDMDISTVSRVANSKYVQTEFGTFLLKSFFSEAIQTDSGEEVSNKEVKKILEECIAKENKRKPLADEKLTEILKEKGYNIARRTVAKYREALNIPVARLRKEL</sequence>
<dbReference type="EMBL" id="UAUU01000011">
    <property type="protein sequence ID" value="SPZ93019.1"/>
    <property type="molecule type" value="Genomic_DNA"/>
</dbReference>
<evidence type="ECO:0000256" key="3">
    <source>
        <dbReference type="ARBA" id="ARBA00022679"/>
    </source>
</evidence>
<dbReference type="GO" id="GO:0006352">
    <property type="term" value="P:DNA-templated transcription initiation"/>
    <property type="evidence" value="ECO:0007669"/>
    <property type="project" value="InterPro"/>
</dbReference>
<dbReference type="InterPro" id="IPR038709">
    <property type="entry name" value="RpoN_core-bd_sf"/>
</dbReference>
<dbReference type="Proteomes" id="UP000251241">
    <property type="component" value="Unassembled WGS sequence"/>
</dbReference>
<organism evidence="12 13">
    <name type="scientific">Sphingobacterium multivorum</name>
    <dbReference type="NCBI Taxonomy" id="28454"/>
    <lineage>
        <taxon>Bacteria</taxon>
        <taxon>Pseudomonadati</taxon>
        <taxon>Bacteroidota</taxon>
        <taxon>Sphingobacteriia</taxon>
        <taxon>Sphingobacteriales</taxon>
        <taxon>Sphingobacteriaceae</taxon>
        <taxon>Sphingobacterium</taxon>
    </lineage>
</organism>
<dbReference type="GO" id="GO:0000428">
    <property type="term" value="C:DNA-directed RNA polymerase complex"/>
    <property type="evidence" value="ECO:0007669"/>
    <property type="project" value="UniProtKB-KW"/>
</dbReference>
<dbReference type="Gene3D" id="1.10.10.1330">
    <property type="entry name" value="RNA polymerase sigma-54 factor, core-binding domain"/>
    <property type="match status" value="1"/>
</dbReference>
<dbReference type="PIRSF" id="PIRSF000774">
    <property type="entry name" value="RpoN"/>
    <property type="match status" value="1"/>
</dbReference>
<evidence type="ECO:0000259" key="10">
    <source>
        <dbReference type="Pfam" id="PF04552"/>
    </source>
</evidence>
<gene>
    <name evidence="12" type="ORF">NCTC11343_04955</name>
</gene>